<keyword evidence="7" id="KW-0378">Hydrolase</keyword>
<comment type="catalytic activity">
    <reaction evidence="11">
        <text>S-methyl-5'-thioadenosine + phosphate = 5-(methylsulfanyl)-alpha-D-ribose 1-phosphate + adenine</text>
        <dbReference type="Rhea" id="RHEA:11852"/>
        <dbReference type="ChEBI" id="CHEBI:16708"/>
        <dbReference type="ChEBI" id="CHEBI:17509"/>
        <dbReference type="ChEBI" id="CHEBI:43474"/>
        <dbReference type="ChEBI" id="CHEBI:58533"/>
        <dbReference type="EC" id="2.4.2.28"/>
    </reaction>
    <physiologicalReaction direction="left-to-right" evidence="11">
        <dbReference type="Rhea" id="RHEA:11853"/>
    </physiologicalReaction>
</comment>
<reference evidence="13 14" key="1">
    <citation type="submission" date="2017-11" db="EMBL/GenBank/DDBJ databases">
        <title>Bacillus camelliae sp. nov., isolated from pu'er tea.</title>
        <authorList>
            <person name="Niu L."/>
        </authorList>
    </citation>
    <scope>NUCLEOTIDE SEQUENCE [LARGE SCALE GENOMIC DNA]</scope>
    <source>
        <strain evidence="13 14">7578-1</strain>
    </source>
</reference>
<dbReference type="SUPFAM" id="SSF64438">
    <property type="entry name" value="CNF1/YfiH-like putative cysteine hydrolases"/>
    <property type="match status" value="1"/>
</dbReference>
<dbReference type="Pfam" id="PF02578">
    <property type="entry name" value="Cu-oxidase_4"/>
    <property type="match status" value="1"/>
</dbReference>
<dbReference type="EMBL" id="PIQO01000001">
    <property type="protein sequence ID" value="PKR86980.1"/>
    <property type="molecule type" value="Genomic_DNA"/>
</dbReference>
<comment type="cofactor">
    <cofactor evidence="2">
        <name>Zn(2+)</name>
        <dbReference type="ChEBI" id="CHEBI:29105"/>
    </cofactor>
</comment>
<comment type="catalytic activity">
    <reaction evidence="10">
        <text>adenosine + phosphate = alpha-D-ribose 1-phosphate + adenine</text>
        <dbReference type="Rhea" id="RHEA:27642"/>
        <dbReference type="ChEBI" id="CHEBI:16335"/>
        <dbReference type="ChEBI" id="CHEBI:16708"/>
        <dbReference type="ChEBI" id="CHEBI:43474"/>
        <dbReference type="ChEBI" id="CHEBI:57720"/>
        <dbReference type="EC" id="2.4.2.1"/>
    </reaction>
    <physiologicalReaction direction="left-to-right" evidence="10">
        <dbReference type="Rhea" id="RHEA:27643"/>
    </physiologicalReaction>
</comment>
<sequence length="278" mass="31421">MTEPFIKQDKEYFYIKEWTEIAPHVIAGFTTKNGGFSEKFNGTLNCGFHVGDDLEAVRSNRKHLADKLDFPINSWVCCEQTHGTRIVQVKRGQHGKGSFDYDSSIKDTDGLYSNLQDTFLTLCYADCVPIYFFSAKHDMIGIAHAGWKGTVNGIAKEMIAAWHGKGIRSSDIMVAIGPSICEKCYIVDDRVIKDVDTWINSEESKPYHEISTGQYQLNLRKLNQMILEKSGIPSENIYITNLCTSCDHEEFYSHRRDQGKTGRMIGFIGLKGYDVSEG</sequence>
<evidence type="ECO:0000256" key="10">
    <source>
        <dbReference type="ARBA" id="ARBA00048968"/>
    </source>
</evidence>
<comment type="function">
    <text evidence="3">Purine nucleoside enzyme that catalyzes the phosphorolysis of adenosine and inosine nucleosides, yielding D-ribose 1-phosphate and the respective free bases, adenine and hypoxanthine. Also catalyzes the phosphorolysis of S-methyl-5'-thioadenosine into adenine and S-methyl-5-thio-alpha-D-ribose 1-phosphate. Also has adenosine deaminase activity.</text>
</comment>
<dbReference type="OrthoDB" id="4279at2"/>
<comment type="caution">
    <text evidence="13">The sequence shown here is derived from an EMBL/GenBank/DDBJ whole genome shotgun (WGS) entry which is preliminary data.</text>
</comment>
<dbReference type="CDD" id="cd16833">
    <property type="entry name" value="YfiH"/>
    <property type="match status" value="1"/>
</dbReference>
<evidence type="ECO:0000256" key="4">
    <source>
        <dbReference type="ARBA" id="ARBA00007353"/>
    </source>
</evidence>
<proteinExistence type="inferred from homology"/>
<evidence type="ECO:0000256" key="12">
    <source>
        <dbReference type="RuleBase" id="RU361274"/>
    </source>
</evidence>
<dbReference type="Gene3D" id="3.60.140.10">
    <property type="entry name" value="CNF1/YfiH-like putative cysteine hydrolases"/>
    <property type="match status" value="1"/>
</dbReference>
<dbReference type="GO" id="GO:0017061">
    <property type="term" value="F:S-methyl-5-thioadenosine phosphorylase activity"/>
    <property type="evidence" value="ECO:0007669"/>
    <property type="project" value="UniProtKB-EC"/>
</dbReference>
<evidence type="ECO:0000256" key="5">
    <source>
        <dbReference type="ARBA" id="ARBA00022679"/>
    </source>
</evidence>
<comment type="similarity">
    <text evidence="4 12">Belongs to the purine nucleoside phosphorylase YfiH/LACC1 family.</text>
</comment>
<evidence type="ECO:0000313" key="13">
    <source>
        <dbReference type="EMBL" id="PKR86980.1"/>
    </source>
</evidence>
<comment type="catalytic activity">
    <reaction evidence="1">
        <text>inosine + phosphate = alpha-D-ribose 1-phosphate + hypoxanthine</text>
        <dbReference type="Rhea" id="RHEA:27646"/>
        <dbReference type="ChEBI" id="CHEBI:17368"/>
        <dbReference type="ChEBI" id="CHEBI:17596"/>
        <dbReference type="ChEBI" id="CHEBI:43474"/>
        <dbReference type="ChEBI" id="CHEBI:57720"/>
        <dbReference type="EC" id="2.4.2.1"/>
    </reaction>
    <physiologicalReaction direction="left-to-right" evidence="1">
        <dbReference type="Rhea" id="RHEA:27647"/>
    </physiologicalReaction>
</comment>
<keyword evidence="8" id="KW-0862">Zinc</keyword>
<evidence type="ECO:0000256" key="7">
    <source>
        <dbReference type="ARBA" id="ARBA00022801"/>
    </source>
</evidence>
<dbReference type="InterPro" id="IPR003730">
    <property type="entry name" value="Cu_polyphenol_OxRdtase"/>
</dbReference>
<dbReference type="InterPro" id="IPR011324">
    <property type="entry name" value="Cytotoxic_necrot_fac-like_cat"/>
</dbReference>
<dbReference type="PANTHER" id="PTHR30616:SF2">
    <property type="entry name" value="PURINE NUCLEOSIDE PHOSPHORYLASE LACC1"/>
    <property type="match status" value="1"/>
</dbReference>
<keyword evidence="14" id="KW-1185">Reference proteome</keyword>
<dbReference type="PANTHER" id="PTHR30616">
    <property type="entry name" value="UNCHARACTERIZED PROTEIN YFIH"/>
    <property type="match status" value="1"/>
</dbReference>
<dbReference type="AlphaFoldDB" id="A0A2N3LQS9"/>
<evidence type="ECO:0000256" key="6">
    <source>
        <dbReference type="ARBA" id="ARBA00022723"/>
    </source>
</evidence>
<gene>
    <name evidence="13" type="ORF">CWO92_02700</name>
</gene>
<accession>A0A2N3LQS9</accession>
<dbReference type="GO" id="GO:0016787">
    <property type="term" value="F:hydrolase activity"/>
    <property type="evidence" value="ECO:0007669"/>
    <property type="project" value="UniProtKB-KW"/>
</dbReference>
<evidence type="ECO:0000256" key="11">
    <source>
        <dbReference type="ARBA" id="ARBA00049893"/>
    </source>
</evidence>
<evidence type="ECO:0000256" key="8">
    <source>
        <dbReference type="ARBA" id="ARBA00022833"/>
    </source>
</evidence>
<dbReference type="Proteomes" id="UP000233440">
    <property type="component" value="Unassembled WGS sequence"/>
</dbReference>
<evidence type="ECO:0000256" key="9">
    <source>
        <dbReference type="ARBA" id="ARBA00047989"/>
    </source>
</evidence>
<protein>
    <recommendedName>
        <fullName evidence="12">Purine nucleoside phosphorylase</fullName>
    </recommendedName>
</protein>
<organism evidence="13 14">
    <name type="scientific">Heyndrickxia camelliae</name>
    <dbReference type="NCBI Taxonomy" id="1707093"/>
    <lineage>
        <taxon>Bacteria</taxon>
        <taxon>Bacillati</taxon>
        <taxon>Bacillota</taxon>
        <taxon>Bacilli</taxon>
        <taxon>Bacillales</taxon>
        <taxon>Bacillaceae</taxon>
        <taxon>Heyndrickxia</taxon>
    </lineage>
</organism>
<evidence type="ECO:0000256" key="1">
    <source>
        <dbReference type="ARBA" id="ARBA00000553"/>
    </source>
</evidence>
<evidence type="ECO:0000256" key="2">
    <source>
        <dbReference type="ARBA" id="ARBA00001947"/>
    </source>
</evidence>
<evidence type="ECO:0000313" key="14">
    <source>
        <dbReference type="Proteomes" id="UP000233440"/>
    </source>
</evidence>
<dbReference type="RefSeq" id="WP_101352630.1">
    <property type="nucleotide sequence ID" value="NZ_PIQO01000001.1"/>
</dbReference>
<evidence type="ECO:0000256" key="3">
    <source>
        <dbReference type="ARBA" id="ARBA00003215"/>
    </source>
</evidence>
<name>A0A2N3LQS9_9BACI</name>
<keyword evidence="5" id="KW-0808">Transferase</keyword>
<dbReference type="InterPro" id="IPR038371">
    <property type="entry name" value="Cu_polyphenol_OxRdtase_sf"/>
</dbReference>
<dbReference type="NCBIfam" id="TIGR00726">
    <property type="entry name" value="peptidoglycan editing factor PgeF"/>
    <property type="match status" value="1"/>
</dbReference>
<dbReference type="GO" id="GO:0005507">
    <property type="term" value="F:copper ion binding"/>
    <property type="evidence" value="ECO:0007669"/>
    <property type="project" value="TreeGrafter"/>
</dbReference>
<comment type="catalytic activity">
    <reaction evidence="9">
        <text>adenosine + H2O + H(+) = inosine + NH4(+)</text>
        <dbReference type="Rhea" id="RHEA:24408"/>
        <dbReference type="ChEBI" id="CHEBI:15377"/>
        <dbReference type="ChEBI" id="CHEBI:15378"/>
        <dbReference type="ChEBI" id="CHEBI:16335"/>
        <dbReference type="ChEBI" id="CHEBI:17596"/>
        <dbReference type="ChEBI" id="CHEBI:28938"/>
        <dbReference type="EC" id="3.5.4.4"/>
    </reaction>
    <physiologicalReaction direction="left-to-right" evidence="9">
        <dbReference type="Rhea" id="RHEA:24409"/>
    </physiologicalReaction>
</comment>
<keyword evidence="6" id="KW-0479">Metal-binding</keyword>